<dbReference type="Proteomes" id="UP000004344">
    <property type="component" value="Unassembled WGS sequence"/>
</dbReference>
<dbReference type="RefSeq" id="WP_009455749.1">
    <property type="nucleotide sequence ID" value="NZ_AGIZ01000004.1"/>
</dbReference>
<feature type="chain" id="PRO_5003488938" evidence="1">
    <location>
        <begin position="34"/>
        <end position="302"/>
    </location>
</feature>
<comment type="caution">
    <text evidence="2">The sequence shown here is derived from an EMBL/GenBank/DDBJ whole genome shotgun (WGS) entry which is preliminary data.</text>
</comment>
<feature type="signal peptide" evidence="1">
    <location>
        <begin position="1"/>
        <end position="33"/>
    </location>
</feature>
<protein>
    <submittedName>
        <fullName evidence="2">PEP motif putative anchor domain protein</fullName>
    </submittedName>
</protein>
<dbReference type="EMBL" id="AGIZ01000004">
    <property type="protein sequence ID" value="EHC15887.1"/>
    <property type="molecule type" value="Genomic_DNA"/>
</dbReference>
<evidence type="ECO:0000313" key="2">
    <source>
        <dbReference type="EMBL" id="EHC15887.1"/>
    </source>
</evidence>
<evidence type="ECO:0000256" key="1">
    <source>
        <dbReference type="SAM" id="SignalP"/>
    </source>
</evidence>
<keyword evidence="3" id="KW-1185">Reference proteome</keyword>
<organism evidence="2 3">
    <name type="scientific">Fischerella thermalis JSC-11</name>
    <dbReference type="NCBI Taxonomy" id="741277"/>
    <lineage>
        <taxon>Bacteria</taxon>
        <taxon>Bacillati</taxon>
        <taxon>Cyanobacteriota</taxon>
        <taxon>Cyanophyceae</taxon>
        <taxon>Nostocales</taxon>
        <taxon>Hapalosiphonaceae</taxon>
        <taxon>Fischerella</taxon>
    </lineage>
</organism>
<evidence type="ECO:0000313" key="3">
    <source>
        <dbReference type="Proteomes" id="UP000004344"/>
    </source>
</evidence>
<proteinExistence type="predicted"/>
<sequence length="302" mass="31971">MEMTAVKNTVNRLLIGVSMVAGMSAIATSPAHAVDFTFNNSNEINTYTGGSNGVFIGKDTTAATNALTDGDASSNVELWYSSETPTANVGFTATEGNYSATVSSVTAGDWKEFGSQWLDDLLNAYQPFQSVWNAFSSNTKSMITSFLPSLGMGDPNIGGFQFGENGGVQLQLVGHLDLKTKLLDQINTLLKLPSVLLPQAQRTDLTNLKNALNAYQGQIAASEIAKVVTGGKTYYAYSFSGVASGITASDDGKSYNAIFNWSTPDYVAKAPPKSVPEPSVMLGLLGIAGVFVTQRQLKKAQA</sequence>
<reference evidence="2 3" key="1">
    <citation type="submission" date="2011-09" db="EMBL/GenBank/DDBJ databases">
        <title>The draft genome of Fischerella sp. JSC-11.</title>
        <authorList>
            <consortium name="US DOE Joint Genome Institute (JGI-PGF)"/>
            <person name="Lucas S."/>
            <person name="Han J."/>
            <person name="Lapidus A."/>
            <person name="Cheng J.-F."/>
            <person name="Goodwin L."/>
            <person name="Pitluck S."/>
            <person name="Peters L."/>
            <person name="Land M.L."/>
            <person name="Hauser L."/>
            <person name="Sarkisova S."/>
            <person name="Bryant D.A."/>
            <person name="Brown I."/>
            <person name="Woyke T.J."/>
        </authorList>
    </citation>
    <scope>NUCLEOTIDE SEQUENCE [LARGE SCALE GENOMIC DNA]</scope>
    <source>
        <strain evidence="2 3">JSC-11</strain>
    </source>
</reference>
<dbReference type="NCBIfam" id="NF038130">
    <property type="entry name" value="PEP_NF038130"/>
    <property type="match status" value="1"/>
</dbReference>
<gene>
    <name evidence="2" type="ORF">FJSC11DRAFT_1310</name>
</gene>
<keyword evidence="1" id="KW-0732">Signal</keyword>
<name>G6FR13_9CYAN</name>
<accession>G6FR13</accession>
<dbReference type="AlphaFoldDB" id="G6FR13"/>